<dbReference type="PIRSF" id="PIRSF017321">
    <property type="entry name" value="GWT1"/>
    <property type="match status" value="1"/>
</dbReference>
<keyword evidence="6 8" id="KW-1133">Transmembrane helix</keyword>
<keyword evidence="11" id="KW-1185">Reference proteome</keyword>
<evidence type="ECO:0000256" key="8">
    <source>
        <dbReference type="RuleBase" id="RU280819"/>
    </source>
</evidence>
<feature type="transmembrane region" description="Helical" evidence="8">
    <location>
        <begin position="198"/>
        <end position="214"/>
    </location>
</feature>
<evidence type="ECO:0000256" key="9">
    <source>
        <dbReference type="SAM" id="MobiDB-lite"/>
    </source>
</evidence>
<dbReference type="GO" id="GO:0032216">
    <property type="term" value="F:glucosaminyl-phosphatidylinositol O-acyltransferase activity"/>
    <property type="evidence" value="ECO:0007669"/>
    <property type="project" value="TreeGrafter"/>
</dbReference>
<organism evidence="10 11">
    <name type="scientific">Pterulicium gracile</name>
    <dbReference type="NCBI Taxonomy" id="1884261"/>
    <lineage>
        <taxon>Eukaryota</taxon>
        <taxon>Fungi</taxon>
        <taxon>Dikarya</taxon>
        <taxon>Basidiomycota</taxon>
        <taxon>Agaricomycotina</taxon>
        <taxon>Agaricomycetes</taxon>
        <taxon>Agaricomycetidae</taxon>
        <taxon>Agaricales</taxon>
        <taxon>Pleurotineae</taxon>
        <taxon>Pterulaceae</taxon>
        <taxon>Pterulicium</taxon>
    </lineage>
</organism>
<keyword evidence="5 8" id="KW-0812">Transmembrane</keyword>
<feature type="transmembrane region" description="Helical" evidence="8">
    <location>
        <begin position="256"/>
        <end position="277"/>
    </location>
</feature>
<dbReference type="EMBL" id="ML178814">
    <property type="protein sequence ID" value="TFL07672.1"/>
    <property type="molecule type" value="Genomic_DNA"/>
</dbReference>
<dbReference type="UniPathway" id="UPA00196"/>
<dbReference type="PANTHER" id="PTHR20661:SF0">
    <property type="entry name" value="PHOSPHATIDYLINOSITOL-GLYCAN BIOSYNTHESIS CLASS W PROTEIN"/>
    <property type="match status" value="1"/>
</dbReference>
<feature type="compositionally biased region" description="Basic and acidic residues" evidence="9">
    <location>
        <begin position="350"/>
        <end position="359"/>
    </location>
</feature>
<evidence type="ECO:0000256" key="7">
    <source>
        <dbReference type="ARBA" id="ARBA00023136"/>
    </source>
</evidence>
<feature type="transmembrane region" description="Helical" evidence="8">
    <location>
        <begin position="297"/>
        <end position="315"/>
    </location>
</feature>
<comment type="similarity">
    <text evidence="3 8">Belongs to the PIGW family.</text>
</comment>
<proteinExistence type="inferred from homology"/>
<protein>
    <recommendedName>
        <fullName evidence="8">GPI-anchored wall transfer protein</fullName>
        <ecNumber evidence="8">2.3.-.-</ecNumber>
    </recommendedName>
</protein>
<accession>A0A5C3R0H0</accession>
<evidence type="ECO:0000256" key="1">
    <source>
        <dbReference type="ARBA" id="ARBA00004141"/>
    </source>
</evidence>
<dbReference type="InterPro" id="IPR009447">
    <property type="entry name" value="PIGW/GWT1"/>
</dbReference>
<keyword evidence="4 8" id="KW-0337">GPI-anchor biosynthesis</keyword>
<dbReference type="Pfam" id="PF06423">
    <property type="entry name" value="GWT1"/>
    <property type="match status" value="1"/>
</dbReference>
<feature type="transmembrane region" description="Helical" evidence="8">
    <location>
        <begin position="20"/>
        <end position="39"/>
    </location>
</feature>
<feature type="transmembrane region" description="Helical" evidence="8">
    <location>
        <begin position="468"/>
        <end position="486"/>
    </location>
</feature>
<evidence type="ECO:0000256" key="3">
    <source>
        <dbReference type="ARBA" id="ARBA00007559"/>
    </source>
</evidence>
<keyword evidence="7 8" id="KW-0472">Membrane</keyword>
<keyword evidence="8" id="KW-0808">Transferase</keyword>
<evidence type="ECO:0000256" key="4">
    <source>
        <dbReference type="ARBA" id="ARBA00022502"/>
    </source>
</evidence>
<dbReference type="OrthoDB" id="15270at2759"/>
<gene>
    <name evidence="10" type="ORF">BDV98DRAFT_33451</name>
</gene>
<feature type="transmembrane region" description="Helical" evidence="8">
    <location>
        <begin position="226"/>
        <end position="244"/>
    </location>
</feature>
<dbReference type="GO" id="GO:0005789">
    <property type="term" value="C:endoplasmic reticulum membrane"/>
    <property type="evidence" value="ECO:0007669"/>
    <property type="project" value="UniProtKB-SubCell"/>
</dbReference>
<evidence type="ECO:0000256" key="2">
    <source>
        <dbReference type="ARBA" id="ARBA00004687"/>
    </source>
</evidence>
<evidence type="ECO:0000313" key="11">
    <source>
        <dbReference type="Proteomes" id="UP000305067"/>
    </source>
</evidence>
<dbReference type="STRING" id="1884261.A0A5C3R0H0"/>
<dbReference type="AlphaFoldDB" id="A0A5C3R0H0"/>
<feature type="region of interest" description="Disordered" evidence="9">
    <location>
        <begin position="337"/>
        <end position="359"/>
    </location>
</feature>
<dbReference type="GO" id="GO:0006506">
    <property type="term" value="P:GPI anchor biosynthetic process"/>
    <property type="evidence" value="ECO:0007669"/>
    <property type="project" value="UniProtKB-UniPathway"/>
</dbReference>
<feature type="transmembrane region" description="Helical" evidence="8">
    <location>
        <begin position="71"/>
        <end position="88"/>
    </location>
</feature>
<dbReference type="PANTHER" id="PTHR20661">
    <property type="entry name" value="PHOSPHATIDYLINOSITOL-GLYCAN BIOSYNTHESIS CLASS W PROTEIN"/>
    <property type="match status" value="1"/>
</dbReference>
<dbReference type="GO" id="GO:0072659">
    <property type="term" value="P:protein localization to plasma membrane"/>
    <property type="evidence" value="ECO:0007669"/>
    <property type="project" value="TreeGrafter"/>
</dbReference>
<name>A0A5C3R0H0_9AGAR</name>
<dbReference type="PROSITE" id="PS51257">
    <property type="entry name" value="PROKAR_LIPOPROTEIN"/>
    <property type="match status" value="1"/>
</dbReference>
<evidence type="ECO:0000313" key="10">
    <source>
        <dbReference type="EMBL" id="TFL07672.1"/>
    </source>
</evidence>
<keyword evidence="8" id="KW-0012">Acyltransferase</keyword>
<dbReference type="Proteomes" id="UP000305067">
    <property type="component" value="Unassembled WGS sequence"/>
</dbReference>
<sequence length="522" mass="57031">MSSSSKKIEFVSGLTGSTVLHVNLISLVSLVSCITRYRVSLLVSNLLVSWLLLVFPLLLSMTLYAEHPNRLTLVLSLLLAVVTVRFATKDTAMTLPTGKNSPAQSASVANLSITPLPALSTYRANMMLMTVLAILAVDFKVFPRSLAKCESFGVSLMDMGVGSFVLSQGIVSAIPLVKNPSVLFQPQLPKLTLTIRKSIPVLLLGLVRVALVKGSDYHEHVSEYGVHWNFFITLGLLPSIQILLHPLIARGWLTSLALLVALAHQVALSLFNVQGYVLADTARTSIFNANKEGIISLPGYLAIHLFGLSLGAILLPPSPTHFRRALKAALRRYVSPSRLGDSPAQNTSPDRVDKEGGSQRQIDKSCIELFSYAVLFWIAFFLSQYTVDPVSRRMANLPYILWVAAYNASFILGYLALDMVFFPAPYSRSIYDPTSKLKLKPSEESLSARDTTQTPSAPLLLEAINKNGLVIFLLANVATGLINMNVDTLEAGTGKSMCILSTYALGLCAFAWAFRGQRIWRL</sequence>
<keyword evidence="8" id="KW-0256">Endoplasmic reticulum</keyword>
<comment type="function">
    <text evidence="8">A acetyltransferase, which acetylates the inositol ring of phosphatidylinositol during biosynthesis of GPI-anchor.</text>
</comment>
<evidence type="ECO:0000256" key="5">
    <source>
        <dbReference type="ARBA" id="ARBA00022692"/>
    </source>
</evidence>
<comment type="subcellular location">
    <subcellularLocation>
        <location evidence="8">Endoplasmic reticulum membrane</location>
        <topology evidence="8">Multi-pass membrane protein</topology>
    </subcellularLocation>
    <subcellularLocation>
        <location evidence="1">Membrane</location>
        <topology evidence="1">Multi-pass membrane protein</topology>
    </subcellularLocation>
</comment>
<feature type="transmembrane region" description="Helical" evidence="8">
    <location>
        <begin position="399"/>
        <end position="422"/>
    </location>
</feature>
<evidence type="ECO:0000256" key="6">
    <source>
        <dbReference type="ARBA" id="ARBA00022989"/>
    </source>
</evidence>
<comment type="pathway">
    <text evidence="2 8">Glycolipid biosynthesis; glycosylphosphatidylinositol-anchor biosynthesis.</text>
</comment>
<dbReference type="EC" id="2.3.-.-" evidence="8"/>
<feature type="transmembrane region" description="Helical" evidence="8">
    <location>
        <begin position="492"/>
        <end position="514"/>
    </location>
</feature>
<feature type="transmembrane region" description="Helical" evidence="8">
    <location>
        <begin position="46"/>
        <end position="65"/>
    </location>
</feature>
<reference evidence="10 11" key="1">
    <citation type="journal article" date="2019" name="Nat. Ecol. Evol.">
        <title>Megaphylogeny resolves global patterns of mushroom evolution.</title>
        <authorList>
            <person name="Varga T."/>
            <person name="Krizsan K."/>
            <person name="Foldi C."/>
            <person name="Dima B."/>
            <person name="Sanchez-Garcia M."/>
            <person name="Sanchez-Ramirez S."/>
            <person name="Szollosi G.J."/>
            <person name="Szarkandi J.G."/>
            <person name="Papp V."/>
            <person name="Albert L."/>
            <person name="Andreopoulos W."/>
            <person name="Angelini C."/>
            <person name="Antonin V."/>
            <person name="Barry K.W."/>
            <person name="Bougher N.L."/>
            <person name="Buchanan P."/>
            <person name="Buyck B."/>
            <person name="Bense V."/>
            <person name="Catcheside P."/>
            <person name="Chovatia M."/>
            <person name="Cooper J."/>
            <person name="Damon W."/>
            <person name="Desjardin D."/>
            <person name="Finy P."/>
            <person name="Geml J."/>
            <person name="Haridas S."/>
            <person name="Hughes K."/>
            <person name="Justo A."/>
            <person name="Karasinski D."/>
            <person name="Kautmanova I."/>
            <person name="Kiss B."/>
            <person name="Kocsube S."/>
            <person name="Kotiranta H."/>
            <person name="LaButti K.M."/>
            <person name="Lechner B.E."/>
            <person name="Liimatainen K."/>
            <person name="Lipzen A."/>
            <person name="Lukacs Z."/>
            <person name="Mihaltcheva S."/>
            <person name="Morgado L.N."/>
            <person name="Niskanen T."/>
            <person name="Noordeloos M.E."/>
            <person name="Ohm R.A."/>
            <person name="Ortiz-Santana B."/>
            <person name="Ovrebo C."/>
            <person name="Racz N."/>
            <person name="Riley R."/>
            <person name="Savchenko A."/>
            <person name="Shiryaev A."/>
            <person name="Soop K."/>
            <person name="Spirin V."/>
            <person name="Szebenyi C."/>
            <person name="Tomsovsky M."/>
            <person name="Tulloss R.E."/>
            <person name="Uehling J."/>
            <person name="Grigoriev I.V."/>
            <person name="Vagvolgyi C."/>
            <person name="Papp T."/>
            <person name="Martin F.M."/>
            <person name="Miettinen O."/>
            <person name="Hibbett D.S."/>
            <person name="Nagy L.G."/>
        </authorList>
    </citation>
    <scope>NUCLEOTIDE SEQUENCE [LARGE SCALE GENOMIC DNA]</scope>
    <source>
        <strain evidence="10 11">CBS 309.79</strain>
    </source>
</reference>
<feature type="transmembrane region" description="Helical" evidence="8">
    <location>
        <begin position="369"/>
        <end position="387"/>
    </location>
</feature>